<name>A0ABP9RZ51_9GAMM</name>
<sequence length="74" mass="8425">MNPELLRQLANETMPFGKYAGQPLSRLPIAYLVWMQNRGWPAPPLGPKLALMLEIKHNGLSYLLKPLVQTERRG</sequence>
<reference evidence="2" key="1">
    <citation type="journal article" date="2019" name="Int. J. Syst. Evol. Microbiol.">
        <title>The Global Catalogue of Microorganisms (GCM) 10K type strain sequencing project: providing services to taxonomists for standard genome sequencing and annotation.</title>
        <authorList>
            <consortium name="The Broad Institute Genomics Platform"/>
            <consortium name="The Broad Institute Genome Sequencing Center for Infectious Disease"/>
            <person name="Wu L."/>
            <person name="Ma J."/>
        </authorList>
    </citation>
    <scope>NUCLEOTIDE SEQUENCE [LARGE SCALE GENOMIC DNA]</scope>
    <source>
        <strain evidence="2">JCM 18720</strain>
    </source>
</reference>
<evidence type="ECO:0000313" key="1">
    <source>
        <dbReference type="EMBL" id="GAA5188570.1"/>
    </source>
</evidence>
<keyword evidence="2" id="KW-1185">Reference proteome</keyword>
<proteinExistence type="predicted"/>
<evidence type="ECO:0000313" key="2">
    <source>
        <dbReference type="Proteomes" id="UP001501600"/>
    </source>
</evidence>
<accession>A0ABP9RZ51</accession>
<dbReference type="InterPro" id="IPR024530">
    <property type="entry name" value="QSregVF_b"/>
</dbReference>
<dbReference type="EMBL" id="BAABLF010000005">
    <property type="protein sequence ID" value="GAA5188570.1"/>
    <property type="molecule type" value="Genomic_DNA"/>
</dbReference>
<dbReference type="RefSeq" id="WP_345315834.1">
    <property type="nucleotide sequence ID" value="NZ_BAABLF010000005.1"/>
</dbReference>
<gene>
    <name evidence="1" type="ORF">GCM10025772_08860</name>
</gene>
<organism evidence="1 2">
    <name type="scientific">Ferrimonas gelatinilytica</name>
    <dbReference type="NCBI Taxonomy" id="1255257"/>
    <lineage>
        <taxon>Bacteria</taxon>
        <taxon>Pseudomonadati</taxon>
        <taxon>Pseudomonadota</taxon>
        <taxon>Gammaproteobacteria</taxon>
        <taxon>Alteromonadales</taxon>
        <taxon>Ferrimonadaceae</taxon>
        <taxon>Ferrimonas</taxon>
    </lineage>
</organism>
<protein>
    <submittedName>
        <fullName evidence="1">DUF3820 family protein</fullName>
    </submittedName>
</protein>
<dbReference type="Proteomes" id="UP001501600">
    <property type="component" value="Unassembled WGS sequence"/>
</dbReference>
<dbReference type="Pfam" id="PF12843">
    <property type="entry name" value="QSregVF_b"/>
    <property type="match status" value="1"/>
</dbReference>
<comment type="caution">
    <text evidence="1">The sequence shown here is derived from an EMBL/GenBank/DDBJ whole genome shotgun (WGS) entry which is preliminary data.</text>
</comment>